<gene>
    <name evidence="2" type="ORF">ACFQAU_00180</name>
    <name evidence="3" type="ORF">ACFQAU_17685</name>
</gene>
<reference evidence="3" key="1">
    <citation type="journal article" date="2014" name="Int. J. Syst. Evol. Microbiol.">
        <title>Complete genome of a new Firmicutes species belonging to the dominant human colonic microbiota ('Ruminococcus bicirculans') reveals two chromosomes and a selective capacity to utilize plant glucans.</title>
        <authorList>
            <consortium name="NISC Comparative Sequencing Program"/>
            <person name="Wegmann U."/>
            <person name="Louis P."/>
            <person name="Goesmann A."/>
            <person name="Henrissat B."/>
            <person name="Duncan S.H."/>
            <person name="Flint H.J."/>
        </authorList>
    </citation>
    <scope>NUCLEOTIDE SEQUENCE</scope>
    <source>
        <strain evidence="3">NBRC 113428</strain>
    </source>
</reference>
<evidence type="ECO:0000313" key="2">
    <source>
        <dbReference type="EMBL" id="MFC6640391.1"/>
    </source>
</evidence>
<proteinExistence type="predicted"/>
<feature type="region of interest" description="Disordered" evidence="1">
    <location>
        <begin position="130"/>
        <end position="149"/>
    </location>
</feature>
<protein>
    <submittedName>
        <fullName evidence="3">Uncharacterized protein</fullName>
    </submittedName>
</protein>
<evidence type="ECO:0000313" key="4">
    <source>
        <dbReference type="Proteomes" id="UP001596403"/>
    </source>
</evidence>
<organism evidence="3 4">
    <name type="scientific">Sulfitobacter profundi</name>
    <dbReference type="NCBI Taxonomy" id="2679961"/>
    <lineage>
        <taxon>Bacteria</taxon>
        <taxon>Pseudomonadati</taxon>
        <taxon>Pseudomonadota</taxon>
        <taxon>Alphaproteobacteria</taxon>
        <taxon>Rhodobacterales</taxon>
        <taxon>Roseobacteraceae</taxon>
        <taxon>Sulfitobacter</taxon>
    </lineage>
</organism>
<name>A0ABW1Z1G8_9RHOB</name>
<comment type="caution">
    <text evidence="3">The sequence shown here is derived from an EMBL/GenBank/DDBJ whole genome shotgun (WGS) entry which is preliminary data.</text>
</comment>
<reference evidence="4" key="2">
    <citation type="journal article" date="2019" name="Int. J. Syst. Evol. Microbiol.">
        <title>The Global Catalogue of Microorganisms (GCM) 10K type strain sequencing project: providing services to taxonomists for standard genome sequencing and annotation.</title>
        <authorList>
            <consortium name="The Broad Institute Genomics Platform"/>
            <consortium name="The Broad Institute Genome Sequencing Center for Infectious Disease"/>
            <person name="Wu L."/>
            <person name="Ma J."/>
        </authorList>
    </citation>
    <scope>NUCLEOTIDE SEQUENCE [LARGE SCALE GENOMIC DNA]</scope>
    <source>
        <strain evidence="4">NBRC 111368</strain>
    </source>
</reference>
<reference evidence="3" key="3">
    <citation type="submission" date="2024-09" db="EMBL/GenBank/DDBJ databases">
        <authorList>
            <person name="Sun Q."/>
            <person name="Mori K."/>
        </authorList>
    </citation>
    <scope>NUCLEOTIDE SEQUENCE</scope>
    <source>
        <strain evidence="3">NBRC 113428</strain>
    </source>
</reference>
<keyword evidence="4" id="KW-1185">Reference proteome</keyword>
<sequence length="149" mass="16330">MKTVDTIASHISHGSGARISSAGRFGAFVSRIEPHGSNGQRAKSIPIYLKPTKPEEKSMNQKQEMGRLAMRVEGDLWVAYYALPKTMDGALFLGSIQMAFVQDESAKQIFMALMRDAVSLVIKGQTGVDPQWPDPFGKPAPQHERSGRA</sequence>
<evidence type="ECO:0000313" key="3">
    <source>
        <dbReference type="EMBL" id="MFC6643244.1"/>
    </source>
</evidence>
<dbReference type="RefSeq" id="WP_206054263.1">
    <property type="nucleotide sequence ID" value="NZ_JBHSWA010000001.1"/>
</dbReference>
<dbReference type="Proteomes" id="UP001596403">
    <property type="component" value="Unassembled WGS sequence"/>
</dbReference>
<dbReference type="EMBL" id="JBHSWA010000001">
    <property type="protein sequence ID" value="MFC6643244.1"/>
    <property type="molecule type" value="Genomic_DNA"/>
</dbReference>
<dbReference type="EMBL" id="JBHSWA010000001">
    <property type="protein sequence ID" value="MFC6640391.1"/>
    <property type="molecule type" value="Genomic_DNA"/>
</dbReference>
<accession>A0ABW1Z1G8</accession>
<evidence type="ECO:0000256" key="1">
    <source>
        <dbReference type="SAM" id="MobiDB-lite"/>
    </source>
</evidence>